<organism evidence="2 3">
    <name type="scientific">Psychrobacillus soli</name>
    <dbReference type="NCBI Taxonomy" id="1543965"/>
    <lineage>
        <taxon>Bacteria</taxon>
        <taxon>Bacillati</taxon>
        <taxon>Bacillota</taxon>
        <taxon>Bacilli</taxon>
        <taxon>Bacillales</taxon>
        <taxon>Bacillaceae</taxon>
        <taxon>Psychrobacillus</taxon>
    </lineage>
</organism>
<dbReference type="PANTHER" id="PTHR48207:SF3">
    <property type="entry name" value="SUCCINATE--HYDROXYMETHYLGLUTARATE COA-TRANSFERASE"/>
    <property type="match status" value="1"/>
</dbReference>
<dbReference type="EMBL" id="VDGG01000003">
    <property type="protein sequence ID" value="TQR18316.1"/>
    <property type="molecule type" value="Genomic_DNA"/>
</dbReference>
<dbReference type="InterPro" id="IPR023606">
    <property type="entry name" value="CoA-Trfase_III_dom_1_sf"/>
</dbReference>
<dbReference type="InterPro" id="IPR050483">
    <property type="entry name" value="CoA-transferase_III_domain"/>
</dbReference>
<protein>
    <submittedName>
        <fullName evidence="2">CoA transferase</fullName>
    </submittedName>
</protein>
<dbReference type="SUPFAM" id="SSF89796">
    <property type="entry name" value="CoA-transferase family III (CaiB/BaiF)"/>
    <property type="match status" value="1"/>
</dbReference>
<keyword evidence="1 2" id="KW-0808">Transferase</keyword>
<reference evidence="2 3" key="1">
    <citation type="submission" date="2019-05" db="EMBL/GenBank/DDBJ databases">
        <title>Psychrobacillus vulpis sp. nov., a new species isolated from feces of a red fox that inhabits in The Tablas de Daimiel Natural Park, Albacete, Spain.</title>
        <authorList>
            <person name="Rodriguez M."/>
            <person name="Reina J.C."/>
            <person name="Bejar V."/>
            <person name="Llamas I."/>
        </authorList>
    </citation>
    <scope>NUCLEOTIDE SEQUENCE [LARGE SCALE GENOMIC DNA]</scope>
    <source>
        <strain evidence="2 3">NHI-2</strain>
    </source>
</reference>
<gene>
    <name evidence="2" type="ORF">FG383_02460</name>
</gene>
<keyword evidence="3" id="KW-1185">Reference proteome</keyword>
<dbReference type="Pfam" id="PF02515">
    <property type="entry name" value="CoA_transf_3"/>
    <property type="match status" value="1"/>
</dbReference>
<name>A0A544TLI9_9BACI</name>
<dbReference type="Gene3D" id="3.40.50.10540">
    <property type="entry name" value="Crotonobetainyl-coa:carnitine coa-transferase, domain 1"/>
    <property type="match status" value="1"/>
</dbReference>
<dbReference type="OrthoDB" id="9797653at2"/>
<comment type="caution">
    <text evidence="2">The sequence shown here is derived from an EMBL/GenBank/DDBJ whole genome shotgun (WGS) entry which is preliminary data.</text>
</comment>
<evidence type="ECO:0000256" key="1">
    <source>
        <dbReference type="ARBA" id="ARBA00022679"/>
    </source>
</evidence>
<dbReference type="Gene3D" id="3.30.1540.10">
    <property type="entry name" value="formyl-coa transferase, domain 3"/>
    <property type="match status" value="1"/>
</dbReference>
<evidence type="ECO:0000313" key="3">
    <source>
        <dbReference type="Proteomes" id="UP000318937"/>
    </source>
</evidence>
<evidence type="ECO:0000313" key="2">
    <source>
        <dbReference type="EMBL" id="TQR18316.1"/>
    </source>
</evidence>
<dbReference type="AlphaFoldDB" id="A0A544TLI9"/>
<proteinExistence type="predicted"/>
<dbReference type="Proteomes" id="UP000318937">
    <property type="component" value="Unassembled WGS sequence"/>
</dbReference>
<accession>A0A544TLI9</accession>
<dbReference type="PANTHER" id="PTHR48207">
    <property type="entry name" value="SUCCINATE--HYDROXYMETHYLGLUTARATE COA-TRANSFERASE"/>
    <property type="match status" value="1"/>
</dbReference>
<dbReference type="InterPro" id="IPR003673">
    <property type="entry name" value="CoA-Trfase_fam_III"/>
</dbReference>
<sequence length="417" mass="46365">MNKGEGQVSKKPLEGIKVLDLSWVFSAPFATLMLQDLGAEVVKVERPHTGDRSRFLPPFKEDTSAYFFMLNRGKKSISLDLKSEDGKRLFLELAKEFDVIVENFVAGTMEKIGLGYEEVKRVNPEIIYASLNGFGSDGPYSHLPCIDGIAQAMGGLMSMNGVEGGQPLKTGPAVADALSGVYLTVGILSAIIERNNTGKGQRIEVSMMDSVFSVLEESVIRTSMTGEVMSLRGNKDPFGAPWDAFQTSDNKWVIVCASGEDRFLKVYEGIGRNDIAHEYRGNDLKALEKRAENLDYLNEIFAQWAIKQTSTEILDFLSIRHIPAGEVKNVKDLINDTHLKERNMVVDVVHPKLGNIKLPNMPIKFFDKKIGLKNGDTPIEPQLGEHNEEILQTYLGLDEEEINRLKQTGVIYSVDCM</sequence>
<dbReference type="GO" id="GO:0008410">
    <property type="term" value="F:CoA-transferase activity"/>
    <property type="evidence" value="ECO:0007669"/>
    <property type="project" value="TreeGrafter"/>
</dbReference>
<dbReference type="InterPro" id="IPR044855">
    <property type="entry name" value="CoA-Trfase_III_dom3_sf"/>
</dbReference>